<gene>
    <name evidence="5" type="ORF">OFUS_LOCUS14659</name>
</gene>
<feature type="compositionally biased region" description="Polar residues" evidence="4">
    <location>
        <begin position="417"/>
        <end position="441"/>
    </location>
</feature>
<evidence type="ECO:0000256" key="2">
    <source>
        <dbReference type="ARBA" id="ARBA00022771"/>
    </source>
</evidence>
<feature type="compositionally biased region" description="Basic and acidic residues" evidence="4">
    <location>
        <begin position="1259"/>
        <end position="1270"/>
    </location>
</feature>
<comment type="caution">
    <text evidence="5">The sequence shown here is derived from an EMBL/GenBank/DDBJ whole genome shotgun (WGS) entry which is preliminary data.</text>
</comment>
<feature type="compositionally biased region" description="Basic and acidic residues" evidence="4">
    <location>
        <begin position="910"/>
        <end position="932"/>
    </location>
</feature>
<evidence type="ECO:0000313" key="5">
    <source>
        <dbReference type="EMBL" id="CAH1789270.1"/>
    </source>
</evidence>
<dbReference type="GO" id="GO:0031431">
    <property type="term" value="C:Dbf4-dependent protein kinase complex"/>
    <property type="evidence" value="ECO:0007669"/>
    <property type="project" value="TreeGrafter"/>
</dbReference>
<keyword evidence="2" id="KW-0863">Zinc-finger</keyword>
<dbReference type="InterPro" id="IPR006572">
    <property type="entry name" value="Znf_DBF"/>
</dbReference>
<evidence type="ECO:0000256" key="3">
    <source>
        <dbReference type="ARBA" id="ARBA00022833"/>
    </source>
</evidence>
<dbReference type="GO" id="GO:0010571">
    <property type="term" value="P:positive regulation of nuclear cell cycle DNA replication"/>
    <property type="evidence" value="ECO:0007669"/>
    <property type="project" value="TreeGrafter"/>
</dbReference>
<keyword evidence="6" id="KW-1185">Reference proteome</keyword>
<dbReference type="Gene3D" id="6.10.250.3410">
    <property type="entry name" value="DBF zinc finger"/>
    <property type="match status" value="1"/>
</dbReference>
<reference evidence="5" key="1">
    <citation type="submission" date="2022-03" db="EMBL/GenBank/DDBJ databases">
        <authorList>
            <person name="Martin C."/>
        </authorList>
    </citation>
    <scope>NUCLEOTIDE SEQUENCE</scope>
</reference>
<feature type="region of interest" description="Disordered" evidence="4">
    <location>
        <begin position="968"/>
        <end position="990"/>
    </location>
</feature>
<dbReference type="PANTHER" id="PTHR15375:SF26">
    <property type="entry name" value="PROTEIN CHIFFON"/>
    <property type="match status" value="1"/>
</dbReference>
<keyword evidence="3" id="KW-0862">Zinc</keyword>
<dbReference type="GO" id="GO:0003676">
    <property type="term" value="F:nucleic acid binding"/>
    <property type="evidence" value="ECO:0007669"/>
    <property type="project" value="InterPro"/>
</dbReference>
<dbReference type="GO" id="GO:0008270">
    <property type="term" value="F:zinc ion binding"/>
    <property type="evidence" value="ECO:0007669"/>
    <property type="project" value="UniProtKB-KW"/>
</dbReference>
<feature type="compositionally biased region" description="Basic and acidic residues" evidence="4">
    <location>
        <begin position="559"/>
        <end position="573"/>
    </location>
</feature>
<feature type="compositionally biased region" description="Polar residues" evidence="4">
    <location>
        <begin position="968"/>
        <end position="986"/>
    </location>
</feature>
<dbReference type="PANTHER" id="PTHR15375">
    <property type="entry name" value="ACTIVATOR OF S-PHASE KINASE-RELATED"/>
    <property type="match status" value="1"/>
</dbReference>
<dbReference type="SMART" id="SM00586">
    <property type="entry name" value="ZnF_DBF"/>
    <property type="match status" value="1"/>
</dbReference>
<feature type="compositionally biased region" description="Basic residues" evidence="4">
    <location>
        <begin position="1208"/>
        <end position="1226"/>
    </location>
</feature>
<keyword evidence="1" id="KW-0479">Metal-binding</keyword>
<sequence>MKTKKTAQKAGRRQLNTSVPNQYKPIAKKRVFLDLKNYRGKAALEADLELLGATIEKCFSREVNFLVTNAVTPKEVMSYRNASSSNAATPSPFNMGGATPLGIDSPSQDSPSNPENKGHVTRGRVMAQKARVTQSSSVIDNARKLKIKVIHVISVEIWVEKEKEKIPLAARQNNKKEVKDDKVTKEKKMTAPFVKFEATNKHYKPYCMEFATFPSPNMQTKKWSCPFDPRDQKNVVRGERAELEEAAEEADHPGMDGTNKRASVKGGESSDVLGIDKLTTAGQLKNYMLEKRKEEQRKGYCECCQLRYDDLEQHIRGEQHRKFVATEENFTSLDSLIQQGPNMQRFLDDVLRYHTIHQVEAKLESHEDKEEIALLTPYKSPARNIKFVASKHAKQSPKGKGKDHKKSYKRRLDISKDNTNIAGQSMEGLTSDQPTTSQQSAGKKPDIESAHVTMRLKPSVEDEELTEKRAKIPNKEQKNKQCQKVTKDCDNAVSNFPGSSQHIKPDRAKRKNSISPEKLNTPNKRSKSSGKSAKPTTPQSPPQRTTRSHTTPKQTPGKSKTEKRMLRSSEKKQSAKCLKMSVESVPHSHSSDPNATIPFGNKTPQKVINRRQGAHKAAASSNVEEVSSHNQTQNRKSNDWRILTDRSMQKMFCSERDDVNFEGFKNVDTDLPTDLSYKDLSEISIPPTSNLIPIAVKQSLYKQSPLKFKTKVATPIKSDDVIDIMKILDKDASSEWDNTVDSYLEGHIMKETTKGAINSFVLRSSAKKVSGYNIVLDQESSIKENREKIRKQVLHKSSPVKHGATKAVLEGKDALKVNTARRRPIDDVEDREMEEHLEQLLAGVQKEVLAKPFKTWVKDIDGKEHEESDSSVPEYKKFSPTAESTPRCKNKPSNGATETKLNESFIEDQKTMVSDKKQQQKLIGETRQDTTPRKCTRSAIEAVPPSPGSPSIEAQVIIDKDISFNFDSPQSHNKSRSRLNFNTSGLKSAKDDDIDENEVTIGYDRSPARIKMLDQVSAGIQAHLTSGPSSPHTKTLISSSKLEESVHSKRRSLPIEIPIGAILSKPNVMKPTPENSKTTKKLFKSLSDRKKCYKLDHIKTHMNTTSTYGKITKGSPKIRFNSIGLNKTWGGFKSSSQGQSRSFVKKVGNPKVLSPRRITRQSPLKPQLSPKCSTQDDARRSNTPKKTSPRKRLDMKSPSKGKVETSAKKQHKSRSPLKGRNTRKSPGKSPAMKGKQAVRSSLRRALQDSISEYSGHSSSDFKELNSKHADSPLSCAQISSIKARDYRRIHRTVNWAAKVNDSSDEFRDKQTPVYKSKSNGKRLSFHEGSRRALSSQHNESMRKTDENMKNITPDKGRLRERPEPKSAPAKLRQSKSVKNGSPNKKSPSKSKKRKSDVANIELKKTQENNSPAKRRVTRHSESNQQIIAGKDTVKTPLENTRKTPTNKNGKSPTKMKSPAKSPSRSSKRTLRNQTKRANMYYEFSEGSEDPFDLH</sequence>
<evidence type="ECO:0000313" key="6">
    <source>
        <dbReference type="Proteomes" id="UP000749559"/>
    </source>
</evidence>
<dbReference type="InterPro" id="IPR051590">
    <property type="entry name" value="Replication_Regulatory_Kinase"/>
</dbReference>
<dbReference type="EMBL" id="CAIIXF020000007">
    <property type="protein sequence ID" value="CAH1789270.1"/>
    <property type="molecule type" value="Genomic_DNA"/>
</dbReference>
<feature type="compositionally biased region" description="Polar residues" evidence="4">
    <location>
        <begin position="105"/>
        <end position="115"/>
    </location>
</feature>
<feature type="compositionally biased region" description="Basic residues" evidence="4">
    <location>
        <begin position="389"/>
        <end position="409"/>
    </location>
</feature>
<proteinExistence type="predicted"/>
<dbReference type="GO" id="GO:0043539">
    <property type="term" value="F:protein serine/threonine kinase activator activity"/>
    <property type="evidence" value="ECO:0007669"/>
    <property type="project" value="TreeGrafter"/>
</dbReference>
<evidence type="ECO:0000256" key="4">
    <source>
        <dbReference type="SAM" id="MobiDB-lite"/>
    </source>
</evidence>
<accession>A0A8J1XPA3</accession>
<dbReference type="Pfam" id="PF07535">
    <property type="entry name" value="zf-DBF"/>
    <property type="match status" value="1"/>
</dbReference>
<feature type="compositionally biased region" description="Basic and acidic residues" evidence="4">
    <location>
        <begin position="1339"/>
        <end position="1364"/>
    </location>
</feature>
<feature type="region of interest" description="Disordered" evidence="4">
    <location>
        <begin position="389"/>
        <end position="636"/>
    </location>
</feature>
<feature type="region of interest" description="Disordered" evidence="4">
    <location>
        <begin position="1132"/>
        <end position="1272"/>
    </location>
</feature>
<feature type="compositionally biased region" description="Polar residues" evidence="4">
    <location>
        <begin position="549"/>
        <end position="558"/>
    </location>
</feature>
<feature type="compositionally biased region" description="Polar residues" evidence="4">
    <location>
        <begin position="1442"/>
        <end position="1451"/>
    </location>
</feature>
<evidence type="ECO:0000256" key="1">
    <source>
        <dbReference type="ARBA" id="ARBA00022723"/>
    </source>
</evidence>
<feature type="compositionally biased region" description="Acidic residues" evidence="4">
    <location>
        <begin position="1485"/>
        <end position="1494"/>
    </location>
</feature>
<dbReference type="OrthoDB" id="21380at2759"/>
<feature type="compositionally biased region" description="Basic and acidic residues" evidence="4">
    <location>
        <begin position="243"/>
        <end position="254"/>
    </location>
</feature>
<feature type="region of interest" description="Disordered" evidence="4">
    <location>
        <begin position="1296"/>
        <end position="1494"/>
    </location>
</feature>
<feature type="compositionally biased region" description="Basic and acidic residues" evidence="4">
    <location>
        <begin position="1191"/>
        <end position="1207"/>
    </location>
</feature>
<feature type="region of interest" description="Disordered" evidence="4">
    <location>
        <begin position="910"/>
        <end position="952"/>
    </location>
</feature>
<name>A0A8J1XPA3_OWEFU</name>
<protein>
    <submittedName>
        <fullName evidence="5">Uncharacterized protein</fullName>
    </submittedName>
</protein>
<feature type="region of interest" description="Disordered" evidence="4">
    <location>
        <begin position="83"/>
        <end position="121"/>
    </location>
</feature>
<feature type="compositionally biased region" description="Low complexity" evidence="4">
    <location>
        <begin position="1374"/>
        <end position="1385"/>
    </location>
</feature>
<dbReference type="FunFam" id="6.10.250.3410:FF:000001">
    <property type="entry name" value="Protein DBF4 homolog A"/>
    <property type="match status" value="1"/>
</dbReference>
<feature type="region of interest" description="Disordered" evidence="4">
    <location>
        <begin position="863"/>
        <end position="898"/>
    </location>
</feature>
<dbReference type="Proteomes" id="UP000749559">
    <property type="component" value="Unassembled WGS sequence"/>
</dbReference>
<feature type="compositionally biased region" description="Basic and acidic residues" evidence="4">
    <location>
        <begin position="466"/>
        <end position="490"/>
    </location>
</feature>
<feature type="compositionally biased region" description="Polar residues" evidence="4">
    <location>
        <begin position="1133"/>
        <end position="1142"/>
    </location>
</feature>
<dbReference type="InterPro" id="IPR038545">
    <property type="entry name" value="Znf_DBF_sf"/>
</dbReference>
<feature type="compositionally biased region" description="Low complexity" evidence="4">
    <location>
        <begin position="1454"/>
        <end position="1464"/>
    </location>
</feature>
<feature type="compositionally biased region" description="Polar residues" evidence="4">
    <location>
        <begin position="1160"/>
        <end position="1173"/>
    </location>
</feature>
<dbReference type="GO" id="GO:1901987">
    <property type="term" value="P:regulation of cell cycle phase transition"/>
    <property type="evidence" value="ECO:0007669"/>
    <property type="project" value="TreeGrafter"/>
</dbReference>
<feature type="compositionally biased region" description="Basic residues" evidence="4">
    <location>
        <begin position="1465"/>
        <end position="1474"/>
    </location>
</feature>
<feature type="compositionally biased region" description="Polar residues" evidence="4">
    <location>
        <begin position="492"/>
        <end position="502"/>
    </location>
</feature>
<dbReference type="PROSITE" id="PS51265">
    <property type="entry name" value="ZF_DBF4"/>
    <property type="match status" value="1"/>
</dbReference>
<organism evidence="5 6">
    <name type="scientific">Owenia fusiformis</name>
    <name type="common">Polychaete worm</name>
    <dbReference type="NCBI Taxonomy" id="6347"/>
    <lineage>
        <taxon>Eukaryota</taxon>
        <taxon>Metazoa</taxon>
        <taxon>Spiralia</taxon>
        <taxon>Lophotrochozoa</taxon>
        <taxon>Annelida</taxon>
        <taxon>Polychaeta</taxon>
        <taxon>Sedentaria</taxon>
        <taxon>Canalipalpata</taxon>
        <taxon>Sabellida</taxon>
        <taxon>Oweniida</taxon>
        <taxon>Oweniidae</taxon>
        <taxon>Owenia</taxon>
    </lineage>
</organism>
<feature type="region of interest" description="Disordered" evidence="4">
    <location>
        <begin position="243"/>
        <end position="268"/>
    </location>
</feature>
<feature type="compositionally biased region" description="Polar residues" evidence="4">
    <location>
        <begin position="1248"/>
        <end position="1258"/>
    </location>
</feature>
<feature type="compositionally biased region" description="Polar residues" evidence="4">
    <location>
        <begin position="513"/>
        <end position="523"/>
    </location>
</feature>